<feature type="domain" description="Type III secretion system flagellar brake protein YcgR PilZN" evidence="2">
    <location>
        <begin position="5"/>
        <end position="89"/>
    </location>
</feature>
<dbReference type="EMBL" id="MOXJ01000018">
    <property type="protein sequence ID" value="PDO10203.1"/>
    <property type="molecule type" value="Genomic_DNA"/>
</dbReference>
<accession>A0A2A6DZN1</accession>
<comment type="caution">
    <text evidence="3">The sequence shown here is derived from an EMBL/GenBank/DDBJ whole genome shotgun (WGS) entry which is preliminary data.</text>
</comment>
<evidence type="ECO:0000259" key="1">
    <source>
        <dbReference type="Pfam" id="PF07238"/>
    </source>
</evidence>
<protein>
    <recommendedName>
        <fullName evidence="4">Glycosyl transferase</fullName>
    </recommendedName>
</protein>
<dbReference type="GO" id="GO:0035438">
    <property type="term" value="F:cyclic-di-GMP binding"/>
    <property type="evidence" value="ECO:0007669"/>
    <property type="project" value="InterPro"/>
</dbReference>
<dbReference type="Proteomes" id="UP000243688">
    <property type="component" value="Unassembled WGS sequence"/>
</dbReference>
<reference evidence="3" key="1">
    <citation type="submission" date="2016-12" db="EMBL/GenBank/DDBJ databases">
        <title>Candidatus Reconcilibacillus cellulovorans genome.</title>
        <authorList>
            <person name="Kolinko S."/>
            <person name="Wu Y.-W."/>
            <person name="Tachea F."/>
            <person name="Denzel E."/>
            <person name="Hiras J."/>
            <person name="Baecker N."/>
            <person name="Chan L.J."/>
            <person name="Eichorst S.A."/>
            <person name="Frey D."/>
            <person name="Adams P.D."/>
            <person name="Pray T."/>
            <person name="Tanjore D."/>
            <person name="Petzold C.J."/>
            <person name="Gladden J.M."/>
            <person name="Simmons B.A."/>
            <person name="Singer S.W."/>
        </authorList>
    </citation>
    <scope>NUCLEOTIDE SEQUENCE [LARGE SCALE GENOMIC DNA]</scope>
    <source>
        <strain evidence="3">JTherm</strain>
    </source>
</reference>
<gene>
    <name evidence="3" type="ORF">BLM47_08420</name>
</gene>
<dbReference type="SUPFAM" id="SSF141371">
    <property type="entry name" value="PilZ domain-like"/>
    <property type="match status" value="1"/>
</dbReference>
<feature type="domain" description="PilZ" evidence="1">
    <location>
        <begin position="98"/>
        <end position="208"/>
    </location>
</feature>
<dbReference type="AlphaFoldDB" id="A0A2A6DZN1"/>
<evidence type="ECO:0000259" key="2">
    <source>
        <dbReference type="Pfam" id="PF12945"/>
    </source>
</evidence>
<dbReference type="InterPro" id="IPR009926">
    <property type="entry name" value="T3SS_YcgR_PilZN"/>
</dbReference>
<dbReference type="Gene3D" id="2.40.10.220">
    <property type="entry name" value="predicted glycosyltransferase like domains"/>
    <property type="match status" value="1"/>
</dbReference>
<evidence type="ECO:0008006" key="4">
    <source>
        <dbReference type="Google" id="ProtNLM"/>
    </source>
</evidence>
<dbReference type="Pfam" id="PF07238">
    <property type="entry name" value="PilZ"/>
    <property type="match status" value="1"/>
</dbReference>
<name>A0A2A6DZN1_9BACL</name>
<dbReference type="Pfam" id="PF12945">
    <property type="entry name" value="PilZNR"/>
    <property type="match status" value="1"/>
</dbReference>
<organism evidence="3">
    <name type="scientific">Candidatus Reconcilbacillus cellulovorans</name>
    <dbReference type="NCBI Taxonomy" id="1906605"/>
    <lineage>
        <taxon>Bacteria</taxon>
        <taxon>Bacillati</taxon>
        <taxon>Bacillota</taxon>
        <taxon>Bacilli</taxon>
        <taxon>Bacillales</taxon>
        <taxon>Paenibacillaceae</taxon>
        <taxon>Candidatus Reconcilbacillus</taxon>
    </lineage>
</organism>
<dbReference type="InterPro" id="IPR009875">
    <property type="entry name" value="PilZ_domain"/>
</dbReference>
<sequence length="216" mass="25010">MLPRINQMLFLSVPSGDSRKEYKTRVCDEDADTLAVEVPIEVGTGRWHFFQPGEEVNAAFFHEGTRFVFQTVVVGRRDETVKQILLRKPDPREVVKEQRRSFLRVPASVDIAVRWDRRWRAVALTRDISGGGVSFYYEGVYPLEPGMSIDGWLLVPFRNGRIDHAKFAGEVVRVESSGDEGGSRRLVMVRFDEISEAERQKIVRFCFERELEMRRK</sequence>
<evidence type="ECO:0000313" key="3">
    <source>
        <dbReference type="EMBL" id="PDO10203.1"/>
    </source>
</evidence>
<proteinExistence type="predicted"/>